<dbReference type="PROSITE" id="PS50931">
    <property type="entry name" value="HTH_LYSR"/>
    <property type="match status" value="1"/>
</dbReference>
<evidence type="ECO:0000259" key="5">
    <source>
        <dbReference type="PROSITE" id="PS50931"/>
    </source>
</evidence>
<dbReference type="GO" id="GO:0003677">
    <property type="term" value="F:DNA binding"/>
    <property type="evidence" value="ECO:0007669"/>
    <property type="project" value="UniProtKB-KW"/>
</dbReference>
<dbReference type="AlphaFoldDB" id="A0A0D6MHU7"/>
<keyword evidence="7" id="KW-1185">Reference proteome</keyword>
<dbReference type="SUPFAM" id="SSF53850">
    <property type="entry name" value="Periplasmic binding protein-like II"/>
    <property type="match status" value="1"/>
</dbReference>
<dbReference type="Proteomes" id="UP000032679">
    <property type="component" value="Unassembled WGS sequence"/>
</dbReference>
<dbReference type="InterPro" id="IPR005119">
    <property type="entry name" value="LysR_subst-bd"/>
</dbReference>
<dbReference type="InterPro" id="IPR036388">
    <property type="entry name" value="WH-like_DNA-bd_sf"/>
</dbReference>
<protein>
    <submittedName>
        <fullName evidence="6">LysR family transcriptional regulator</fullName>
    </submittedName>
</protein>
<keyword evidence="4" id="KW-0804">Transcription</keyword>
<dbReference type="Pfam" id="PF00126">
    <property type="entry name" value="HTH_1"/>
    <property type="match status" value="1"/>
</dbReference>
<dbReference type="InterPro" id="IPR036390">
    <property type="entry name" value="WH_DNA-bd_sf"/>
</dbReference>
<dbReference type="EMBL" id="BALE01000009">
    <property type="protein sequence ID" value="GAN53207.1"/>
    <property type="molecule type" value="Genomic_DNA"/>
</dbReference>
<evidence type="ECO:0000256" key="3">
    <source>
        <dbReference type="ARBA" id="ARBA00023125"/>
    </source>
</evidence>
<evidence type="ECO:0000256" key="4">
    <source>
        <dbReference type="ARBA" id="ARBA00023163"/>
    </source>
</evidence>
<dbReference type="Pfam" id="PF03466">
    <property type="entry name" value="LysR_substrate"/>
    <property type="match status" value="1"/>
</dbReference>
<comment type="caution">
    <text evidence="6">The sequence shown here is derived from an EMBL/GenBank/DDBJ whole genome shotgun (WGS) entry which is preliminary data.</text>
</comment>
<keyword evidence="2" id="KW-0805">Transcription regulation</keyword>
<dbReference type="OrthoDB" id="9774011at2"/>
<dbReference type="PANTHER" id="PTHR30118:SF15">
    <property type="entry name" value="TRANSCRIPTIONAL REGULATORY PROTEIN"/>
    <property type="match status" value="1"/>
</dbReference>
<organism evidence="6 7">
    <name type="scientific">Tanticharoenia sakaeratensis NBRC 103193</name>
    <dbReference type="NCBI Taxonomy" id="1231623"/>
    <lineage>
        <taxon>Bacteria</taxon>
        <taxon>Pseudomonadati</taxon>
        <taxon>Pseudomonadota</taxon>
        <taxon>Alphaproteobacteria</taxon>
        <taxon>Acetobacterales</taxon>
        <taxon>Acetobacteraceae</taxon>
        <taxon>Tanticharoenia</taxon>
    </lineage>
</organism>
<proteinExistence type="inferred from homology"/>
<evidence type="ECO:0000256" key="2">
    <source>
        <dbReference type="ARBA" id="ARBA00023015"/>
    </source>
</evidence>
<name>A0A0D6MHU7_9PROT</name>
<dbReference type="InterPro" id="IPR000847">
    <property type="entry name" value="LysR_HTH_N"/>
</dbReference>
<dbReference type="Gene3D" id="3.40.190.10">
    <property type="entry name" value="Periplasmic binding protein-like II"/>
    <property type="match status" value="2"/>
</dbReference>
<sequence>MPRPIDLNQLRTLEVLLDECSVTRTARRLNTSSATISRALARIRRDFGDEILVPSGRGLAPTQRAIDLLPLVRDILETARGLYDVAPMPDLRRLAPLFTVVIAEAVMEAYGAALTAAIWRECPDARLHCLDEVPVLENDRLRRGEVDLYIGAFGEMRSEIRRQTIRSGFTRGAVRVGHPLLSRRADIAGIMEYGHVMVSRDGAMRQPIDDVIARHSAQKRRITLVVSTYAMALSIVQTTDLILGLPDFLLDSPMVDSHNVVLLPEPAPTAPFDIFQAWHPRFGNDPVHRWLRGVVQRAIA</sequence>
<accession>A0A0D6MHU7</accession>
<gene>
    <name evidence="6" type="ORF">Tasa_009_002</name>
</gene>
<evidence type="ECO:0000256" key="1">
    <source>
        <dbReference type="ARBA" id="ARBA00009437"/>
    </source>
</evidence>
<reference evidence="6 7" key="1">
    <citation type="submission" date="2012-10" db="EMBL/GenBank/DDBJ databases">
        <title>Genome sequencing of Tanticharoenia sakaeratensis NBRC 103193.</title>
        <authorList>
            <person name="Azuma Y."/>
            <person name="Hadano H."/>
            <person name="Hirakawa H."/>
            <person name="Matsushita K."/>
        </authorList>
    </citation>
    <scope>NUCLEOTIDE SEQUENCE [LARGE SCALE GENOMIC DNA]</scope>
    <source>
        <strain evidence="6 7">NBRC 103193</strain>
    </source>
</reference>
<evidence type="ECO:0000313" key="6">
    <source>
        <dbReference type="EMBL" id="GAN53207.1"/>
    </source>
</evidence>
<dbReference type="Gene3D" id="1.10.10.10">
    <property type="entry name" value="Winged helix-like DNA-binding domain superfamily/Winged helix DNA-binding domain"/>
    <property type="match status" value="1"/>
</dbReference>
<dbReference type="InterPro" id="IPR050389">
    <property type="entry name" value="LysR-type_TF"/>
</dbReference>
<evidence type="ECO:0000313" key="7">
    <source>
        <dbReference type="Proteomes" id="UP000032679"/>
    </source>
</evidence>
<comment type="similarity">
    <text evidence="1">Belongs to the LysR transcriptional regulatory family.</text>
</comment>
<keyword evidence="3" id="KW-0238">DNA-binding</keyword>
<dbReference type="RefSeq" id="WP_048846967.1">
    <property type="nucleotide sequence ID" value="NZ_BALE01000009.1"/>
</dbReference>
<feature type="domain" description="HTH lysR-type" evidence="5">
    <location>
        <begin position="5"/>
        <end position="62"/>
    </location>
</feature>
<dbReference type="PANTHER" id="PTHR30118">
    <property type="entry name" value="HTH-TYPE TRANSCRIPTIONAL REGULATOR LEUO-RELATED"/>
    <property type="match status" value="1"/>
</dbReference>
<dbReference type="SUPFAM" id="SSF46785">
    <property type="entry name" value="Winged helix' DNA-binding domain"/>
    <property type="match status" value="1"/>
</dbReference>
<dbReference type="GO" id="GO:0003700">
    <property type="term" value="F:DNA-binding transcription factor activity"/>
    <property type="evidence" value="ECO:0007669"/>
    <property type="project" value="InterPro"/>
</dbReference>